<dbReference type="EMBL" id="BSDI01000003">
    <property type="protein sequence ID" value="GLH95514.1"/>
    <property type="molecule type" value="Genomic_DNA"/>
</dbReference>
<reference evidence="1" key="1">
    <citation type="submission" date="2022-12" db="EMBL/GenBank/DDBJ databases">
        <title>New Phytohabitans aurantiacus sp. RD004123 nov., an actinomycete isolated from soil.</title>
        <authorList>
            <person name="Triningsih D.W."/>
            <person name="Harunari E."/>
            <person name="Igarashi Y."/>
        </authorList>
    </citation>
    <scope>NUCLEOTIDE SEQUENCE</scope>
    <source>
        <strain evidence="1">RD004123</strain>
    </source>
</reference>
<evidence type="ECO:0008006" key="3">
    <source>
        <dbReference type="Google" id="ProtNLM"/>
    </source>
</evidence>
<dbReference type="Gene3D" id="3.30.530.20">
    <property type="match status" value="1"/>
</dbReference>
<dbReference type="SUPFAM" id="SSF55961">
    <property type="entry name" value="Bet v1-like"/>
    <property type="match status" value="1"/>
</dbReference>
<dbReference type="CDD" id="cd07812">
    <property type="entry name" value="SRPBCC"/>
    <property type="match status" value="1"/>
</dbReference>
<proteinExistence type="predicted"/>
<dbReference type="Proteomes" id="UP001144280">
    <property type="component" value="Unassembled WGS sequence"/>
</dbReference>
<evidence type="ECO:0000313" key="2">
    <source>
        <dbReference type="Proteomes" id="UP001144280"/>
    </source>
</evidence>
<organism evidence="1 2">
    <name type="scientific">Phytohabitans aurantiacus</name>
    <dbReference type="NCBI Taxonomy" id="3016789"/>
    <lineage>
        <taxon>Bacteria</taxon>
        <taxon>Bacillati</taxon>
        <taxon>Actinomycetota</taxon>
        <taxon>Actinomycetes</taxon>
        <taxon>Micromonosporales</taxon>
        <taxon>Micromonosporaceae</taxon>
    </lineage>
</organism>
<protein>
    <recommendedName>
        <fullName evidence="3">Polyketide cyclase</fullName>
    </recommendedName>
</protein>
<dbReference type="InterPro" id="IPR023393">
    <property type="entry name" value="START-like_dom_sf"/>
</dbReference>
<accession>A0ABQ5QMC2</accession>
<dbReference type="RefSeq" id="WP_281892534.1">
    <property type="nucleotide sequence ID" value="NZ_BSDI01000003.1"/>
</dbReference>
<comment type="caution">
    <text evidence="1">The sequence shown here is derived from an EMBL/GenBank/DDBJ whole genome shotgun (WGS) entry which is preliminary data.</text>
</comment>
<sequence>MTGADSADELRAAAQPGAGEVTATVIVNAPAHRVFDAFTAWERQSDWIPFTRVRVVEGDGGEGSLVEAVTTVGPAVLRDEMRVVRLDRPYEVRVVHCGKLLRGPGVLRCTQMDRDRTQVVWHEWFHLPGGIAGRVAWPVLWPGSKVSLTQALKKFARLVEAGEI</sequence>
<keyword evidence="2" id="KW-1185">Reference proteome</keyword>
<dbReference type="InterPro" id="IPR019587">
    <property type="entry name" value="Polyketide_cyclase/dehydratase"/>
</dbReference>
<evidence type="ECO:0000313" key="1">
    <source>
        <dbReference type="EMBL" id="GLH95514.1"/>
    </source>
</evidence>
<gene>
    <name evidence="1" type="ORF">Pa4123_07860</name>
</gene>
<name>A0ABQ5QMC2_9ACTN</name>
<dbReference type="Pfam" id="PF10604">
    <property type="entry name" value="Polyketide_cyc2"/>
    <property type="match status" value="1"/>
</dbReference>